<reference evidence="2" key="1">
    <citation type="submission" date="2016-10" db="EMBL/GenBank/DDBJ databases">
        <authorList>
            <person name="Jeantristanb JTB J.-T."/>
            <person name="Ricardo R."/>
        </authorList>
    </citation>
    <scope>NUCLEOTIDE SEQUENCE [LARGE SCALE GENOMIC DNA]</scope>
</reference>
<dbReference type="EMBL" id="FMWP01000138">
    <property type="protein sequence ID" value="SDA03801.1"/>
    <property type="molecule type" value="Genomic_DNA"/>
</dbReference>
<dbReference type="AlphaFoldDB" id="A0A2X0LA88"/>
<dbReference type="Proteomes" id="UP000249723">
    <property type="component" value="Unassembled WGS sequence"/>
</dbReference>
<sequence>MSPPPSHRPHRHRHHRLRAPLLHDIANCIIVKTPPGSSPEPVFAALGKQFPAAPGGAMPVVIKGQRGLRFQRGRPAPACRYASYRG</sequence>
<proteinExistence type="predicted"/>
<gene>
    <name evidence="1" type="ORF">BZ3500_MVSOF-1268-A1-R1_CHR11-1G03241</name>
</gene>
<organism evidence="1 2">
    <name type="scientific">Microbotryum saponariae</name>
    <dbReference type="NCBI Taxonomy" id="289078"/>
    <lineage>
        <taxon>Eukaryota</taxon>
        <taxon>Fungi</taxon>
        <taxon>Dikarya</taxon>
        <taxon>Basidiomycota</taxon>
        <taxon>Pucciniomycotina</taxon>
        <taxon>Microbotryomycetes</taxon>
        <taxon>Microbotryales</taxon>
        <taxon>Microbotryaceae</taxon>
        <taxon>Microbotryum</taxon>
    </lineage>
</organism>
<accession>A0A2X0LA88</accession>
<protein>
    <submittedName>
        <fullName evidence="1">BZ3500_MvSof-1268-A1-R1_Chr11-1g03241 protein</fullName>
    </submittedName>
</protein>
<dbReference type="STRING" id="289078.A0A2X0LA88"/>
<name>A0A2X0LA88_9BASI</name>
<keyword evidence="2" id="KW-1185">Reference proteome</keyword>
<evidence type="ECO:0000313" key="1">
    <source>
        <dbReference type="EMBL" id="SDA03801.1"/>
    </source>
</evidence>
<evidence type="ECO:0000313" key="2">
    <source>
        <dbReference type="Proteomes" id="UP000249723"/>
    </source>
</evidence>